<organism evidence="1 2">
    <name type="scientific">Actinoplanes oblitus</name>
    <dbReference type="NCBI Taxonomy" id="3040509"/>
    <lineage>
        <taxon>Bacteria</taxon>
        <taxon>Bacillati</taxon>
        <taxon>Actinomycetota</taxon>
        <taxon>Actinomycetes</taxon>
        <taxon>Micromonosporales</taxon>
        <taxon>Micromonosporaceae</taxon>
        <taxon>Actinoplanes</taxon>
    </lineage>
</organism>
<protein>
    <recommendedName>
        <fullName evidence="3">BetI-type transcriptional repressor C-terminal domain-containing protein</fullName>
    </recommendedName>
</protein>
<dbReference type="RefSeq" id="WP_284915214.1">
    <property type="nucleotide sequence ID" value="NZ_CP126980.1"/>
</dbReference>
<accession>A0ABY8W844</accession>
<sequence>MDPTALAFATALVSAMATQTWSDARAAALGVWRRRNAAAGTESIATDLDVTRERVVTAGEAGDPDTVDAVVDVWRGRVQELLLDHPELATDLQDVLTTTLLPMLTDTQTSRVRSIIMTGTSRDTSTFHQIAGNQYNHR</sequence>
<gene>
    <name evidence="1" type="ORF">ACTOB_006011</name>
</gene>
<name>A0ABY8W844_9ACTN</name>
<dbReference type="EMBL" id="CP126980">
    <property type="protein sequence ID" value="WIM94011.1"/>
    <property type="molecule type" value="Genomic_DNA"/>
</dbReference>
<evidence type="ECO:0008006" key="3">
    <source>
        <dbReference type="Google" id="ProtNLM"/>
    </source>
</evidence>
<reference evidence="1 2" key="1">
    <citation type="submission" date="2023-06" db="EMBL/GenBank/DDBJ databases">
        <authorList>
            <person name="Yushchuk O."/>
            <person name="Binda E."/>
            <person name="Ruckert-Reed C."/>
            <person name="Fedorenko V."/>
            <person name="Kalinowski J."/>
            <person name="Marinelli F."/>
        </authorList>
    </citation>
    <scope>NUCLEOTIDE SEQUENCE [LARGE SCALE GENOMIC DNA]</scope>
    <source>
        <strain evidence="1 2">NRRL 3884</strain>
    </source>
</reference>
<evidence type="ECO:0000313" key="1">
    <source>
        <dbReference type="EMBL" id="WIM94011.1"/>
    </source>
</evidence>
<proteinExistence type="predicted"/>
<evidence type="ECO:0000313" key="2">
    <source>
        <dbReference type="Proteomes" id="UP001240150"/>
    </source>
</evidence>
<dbReference type="Proteomes" id="UP001240150">
    <property type="component" value="Chromosome"/>
</dbReference>
<keyword evidence="2" id="KW-1185">Reference proteome</keyword>